<name>J3JUQ6_DENPD</name>
<reference evidence="8" key="1">
    <citation type="journal article" date="2012" name="Insect Biochem. Mol. Biol.">
        <title>Transcriptome and full-length cDNA resources for the mountain pine beetle, Dendroctonus ponderosae Hopkins, a major insect pest of pine forests.</title>
        <authorList>
            <person name="Keeling C.I."/>
            <person name="Henderson H."/>
            <person name="Li M."/>
            <person name="Yuen M."/>
            <person name="Clark E.L."/>
            <person name="Fraser J.D."/>
            <person name="Huber D.P."/>
            <person name="Liao N.Y."/>
            <person name="Roderick Docking T."/>
            <person name="Birol I."/>
            <person name="Chan S.K."/>
            <person name="Taylor G.A."/>
            <person name="Palmquist D."/>
            <person name="Jones S.J."/>
            <person name="Bohlmann J."/>
        </authorList>
    </citation>
    <scope>NUCLEOTIDE SEQUENCE</scope>
    <source>
        <tissue evidence="8">Midgut and adhering fatbody of emerged adults of both sexes 1</tissue>
    </source>
</reference>
<accession>J3JUQ6</accession>
<keyword evidence="3" id="KW-0808">Transferase</keyword>
<evidence type="ECO:0000256" key="2">
    <source>
        <dbReference type="ARBA" id="ARBA00012452"/>
    </source>
</evidence>
<dbReference type="InterPro" id="IPR036249">
    <property type="entry name" value="Thioredoxin-like_sf"/>
</dbReference>
<dbReference type="OrthoDB" id="414243at2759"/>
<keyword evidence="11" id="KW-1185">Reference proteome</keyword>
<dbReference type="InterPro" id="IPR050213">
    <property type="entry name" value="GST_superfamily"/>
</dbReference>
<sequence length="204" mass="23454">MAPKYKLTYFDLGGLGESIRFLFHYGGIEFIDNRVSMADWPALKNSIPLRQMPLLEVDGKVLHQSVAISRYVGRLVGLAGKNDLEDCEIDAVVDTITDFRLHFMKHRFESNPEAKQALKEKLEKEIKPLIFGQMDLWAQKNNGYLALGRLTWADVYFVALIVSFMLSEPELLENYPNLRAMQQNVLSIPRIKAWVEKRPKDVVQ</sequence>
<evidence type="ECO:0000256" key="3">
    <source>
        <dbReference type="ARBA" id="ARBA00022679"/>
    </source>
</evidence>
<dbReference type="PANTHER" id="PTHR11571">
    <property type="entry name" value="GLUTATHIONE S-TRANSFERASE"/>
    <property type="match status" value="1"/>
</dbReference>
<reference evidence="10" key="3">
    <citation type="submission" date="2024-08" db="UniProtKB">
        <authorList>
            <consortium name="EnsemblMetazoa"/>
        </authorList>
    </citation>
    <scope>IDENTIFICATION</scope>
</reference>
<dbReference type="GO" id="GO:0004364">
    <property type="term" value="F:glutathione transferase activity"/>
    <property type="evidence" value="ECO:0007669"/>
    <property type="project" value="UniProtKB-EC"/>
</dbReference>
<dbReference type="SUPFAM" id="SSF52833">
    <property type="entry name" value="Thioredoxin-like"/>
    <property type="match status" value="1"/>
</dbReference>
<comment type="subunit">
    <text evidence="1">Homodimer.</text>
</comment>
<feature type="domain" description="GST C-terminal" evidence="7">
    <location>
        <begin position="82"/>
        <end position="203"/>
    </location>
</feature>
<evidence type="ECO:0000256" key="4">
    <source>
        <dbReference type="ARBA" id="ARBA00038317"/>
    </source>
</evidence>
<dbReference type="FunFam" id="3.40.30.10:FF:000035">
    <property type="entry name" value="hematopoietic prostaglandin D synthase"/>
    <property type="match status" value="1"/>
</dbReference>
<evidence type="ECO:0000313" key="10">
    <source>
        <dbReference type="EnsemblMetazoa" id="XP_019762508.1"/>
    </source>
</evidence>
<dbReference type="Gene3D" id="1.20.1050.10">
    <property type="match status" value="1"/>
</dbReference>
<evidence type="ECO:0000259" key="6">
    <source>
        <dbReference type="PROSITE" id="PS50404"/>
    </source>
</evidence>
<dbReference type="InterPro" id="IPR036282">
    <property type="entry name" value="Glutathione-S-Trfase_C_sf"/>
</dbReference>
<dbReference type="Pfam" id="PF14497">
    <property type="entry name" value="GST_C_3"/>
    <property type="match status" value="1"/>
</dbReference>
<reference evidence="9 11" key="2">
    <citation type="journal article" date="2013" name="Genome Biol.">
        <title>Draft genome of the mountain pine beetle, Dendroctonus ponderosae Hopkins, a major forest pest.</title>
        <authorList>
            <person name="Keeling C.I."/>
            <person name="Yuen M.M."/>
            <person name="Liao N.Y."/>
            <person name="Docking T.R."/>
            <person name="Chan S.K."/>
            <person name="Taylor G.A."/>
            <person name="Palmquist D.L."/>
            <person name="Jackman S.D."/>
            <person name="Nguyen A."/>
            <person name="Li M."/>
            <person name="Henderson H."/>
            <person name="Janes J.K."/>
            <person name="Zhao Y."/>
            <person name="Pandoh P."/>
            <person name="Moore R."/>
            <person name="Sperling F.A."/>
            <person name="Huber D.P."/>
            <person name="Birol I."/>
            <person name="Jones S.J."/>
            <person name="Bohlmann J."/>
        </authorList>
    </citation>
    <scope>NUCLEOTIDE SEQUENCE</scope>
</reference>
<proteinExistence type="evidence at transcript level"/>
<feature type="domain" description="GST N-terminal" evidence="6">
    <location>
        <begin position="3"/>
        <end position="80"/>
    </location>
</feature>
<dbReference type="EnsemblMetazoa" id="XM_019906950.1">
    <property type="protein sequence ID" value="XP_019762509.1"/>
    <property type="gene ID" value="LOC109539292"/>
</dbReference>
<comment type="catalytic activity">
    <reaction evidence="5">
        <text>RX + glutathione = an S-substituted glutathione + a halide anion + H(+)</text>
        <dbReference type="Rhea" id="RHEA:16437"/>
        <dbReference type="ChEBI" id="CHEBI:15378"/>
        <dbReference type="ChEBI" id="CHEBI:16042"/>
        <dbReference type="ChEBI" id="CHEBI:17792"/>
        <dbReference type="ChEBI" id="CHEBI:57925"/>
        <dbReference type="ChEBI" id="CHEBI:90779"/>
        <dbReference type="EC" id="2.5.1.18"/>
    </reaction>
</comment>
<evidence type="ECO:0000256" key="5">
    <source>
        <dbReference type="ARBA" id="ARBA00047960"/>
    </source>
</evidence>
<evidence type="ECO:0000259" key="7">
    <source>
        <dbReference type="PROSITE" id="PS50405"/>
    </source>
</evidence>
<dbReference type="KEGG" id="dpa:109539292"/>
<dbReference type="EnsemblMetazoa" id="XM_019906949.1">
    <property type="protein sequence ID" value="XP_019762508.1"/>
    <property type="gene ID" value="LOC109539292"/>
</dbReference>
<dbReference type="PANTHER" id="PTHR11571:SF224">
    <property type="entry name" value="HEMATOPOIETIC PROSTAGLANDIN D SYNTHASE"/>
    <property type="match status" value="1"/>
</dbReference>
<dbReference type="InterPro" id="IPR010987">
    <property type="entry name" value="Glutathione-S-Trfase_C-like"/>
</dbReference>
<dbReference type="InterPro" id="IPR004046">
    <property type="entry name" value="GST_C"/>
</dbReference>
<evidence type="ECO:0000313" key="9">
    <source>
        <dbReference type="EMBL" id="ENN75711.1"/>
    </source>
</evidence>
<organism evidence="8">
    <name type="scientific">Dendroctonus ponderosae</name>
    <name type="common">Mountain pine beetle</name>
    <dbReference type="NCBI Taxonomy" id="77166"/>
    <lineage>
        <taxon>Eukaryota</taxon>
        <taxon>Metazoa</taxon>
        <taxon>Ecdysozoa</taxon>
        <taxon>Arthropoda</taxon>
        <taxon>Hexapoda</taxon>
        <taxon>Insecta</taxon>
        <taxon>Pterygota</taxon>
        <taxon>Neoptera</taxon>
        <taxon>Endopterygota</taxon>
        <taxon>Coleoptera</taxon>
        <taxon>Polyphaga</taxon>
        <taxon>Cucujiformia</taxon>
        <taxon>Curculionidae</taxon>
        <taxon>Scolytinae</taxon>
        <taxon>Dendroctonus</taxon>
    </lineage>
</organism>
<dbReference type="CDD" id="cd03192">
    <property type="entry name" value="GST_C_Sigma_like"/>
    <property type="match status" value="1"/>
</dbReference>
<dbReference type="CDD" id="cd03039">
    <property type="entry name" value="GST_N_Sigma_like"/>
    <property type="match status" value="1"/>
</dbReference>
<evidence type="ECO:0000256" key="1">
    <source>
        <dbReference type="ARBA" id="ARBA00011738"/>
    </source>
</evidence>
<dbReference type="EC" id="2.5.1.18" evidence="2"/>
<dbReference type="Gene3D" id="3.40.30.10">
    <property type="entry name" value="Glutaredoxin"/>
    <property type="match status" value="1"/>
</dbReference>
<dbReference type="SFLD" id="SFLDS00019">
    <property type="entry name" value="Glutathione_Transferase_(cytos"/>
    <property type="match status" value="1"/>
</dbReference>
<dbReference type="HOGENOM" id="CLU_039475_1_0_1"/>
<dbReference type="OMA" id="CANEPEY"/>
<dbReference type="GO" id="GO:0006749">
    <property type="term" value="P:glutathione metabolic process"/>
    <property type="evidence" value="ECO:0007669"/>
    <property type="project" value="TreeGrafter"/>
</dbReference>
<dbReference type="Pfam" id="PF02798">
    <property type="entry name" value="GST_N"/>
    <property type="match status" value="1"/>
</dbReference>
<dbReference type="FunFam" id="1.20.1050.10:FF:000030">
    <property type="entry name" value="Glutathione S-transferase S1"/>
    <property type="match status" value="1"/>
</dbReference>
<dbReference type="SFLD" id="SFLDG00363">
    <property type="entry name" value="AMPS_(cytGST):_Alpha-__Mu-__Pi"/>
    <property type="match status" value="1"/>
</dbReference>
<dbReference type="EMBL" id="KB741002">
    <property type="protein sequence ID" value="ENN75711.1"/>
    <property type="molecule type" value="Genomic_DNA"/>
</dbReference>
<gene>
    <name evidence="10" type="primary">109539292</name>
    <name evidence="9" type="ORF">YQE_07672</name>
</gene>
<protein>
    <recommendedName>
        <fullName evidence="2">glutathione transferase</fullName>
        <ecNumber evidence="2">2.5.1.18</ecNumber>
    </recommendedName>
</protein>
<dbReference type="SFLD" id="SFLDG01205">
    <property type="entry name" value="AMPS.1"/>
    <property type="match status" value="1"/>
</dbReference>
<evidence type="ECO:0000313" key="11">
    <source>
        <dbReference type="Proteomes" id="UP000019118"/>
    </source>
</evidence>
<dbReference type="PROSITE" id="PS50404">
    <property type="entry name" value="GST_NTER"/>
    <property type="match status" value="1"/>
</dbReference>
<dbReference type="Proteomes" id="UP000019118">
    <property type="component" value="Unassembled WGS sequence"/>
</dbReference>
<dbReference type="InterPro" id="IPR004045">
    <property type="entry name" value="Glutathione_S-Trfase_N"/>
</dbReference>
<comment type="similarity">
    <text evidence="4">Belongs to the GST superfamily. Sigma family.</text>
</comment>
<dbReference type="AlphaFoldDB" id="J3JUQ6"/>
<dbReference type="SUPFAM" id="SSF47616">
    <property type="entry name" value="GST C-terminal domain-like"/>
    <property type="match status" value="1"/>
</dbReference>
<dbReference type="InterPro" id="IPR040079">
    <property type="entry name" value="Glutathione_S-Trfase"/>
</dbReference>
<dbReference type="EMBL" id="BT126971">
    <property type="protein sequence ID" value="AEE61933.1"/>
    <property type="molecule type" value="mRNA"/>
</dbReference>
<dbReference type="PROSITE" id="PS50405">
    <property type="entry name" value="GST_CTER"/>
    <property type="match status" value="1"/>
</dbReference>
<dbReference type="GO" id="GO:0004602">
    <property type="term" value="F:glutathione peroxidase activity"/>
    <property type="evidence" value="ECO:0007669"/>
    <property type="project" value="UniProtKB-ARBA"/>
</dbReference>
<evidence type="ECO:0000313" key="8">
    <source>
        <dbReference type="EMBL" id="AEE61933.1"/>
    </source>
</evidence>